<gene>
    <name evidence="1" type="ORF">BECKDK2373C_GA0170839_111417</name>
</gene>
<dbReference type="AlphaFoldDB" id="A0A450TBJ2"/>
<protein>
    <submittedName>
        <fullName evidence="1">Ribonuclease toxin, BrnT, of type II toxin-antitoxin system</fullName>
    </submittedName>
</protein>
<evidence type="ECO:0000313" key="1">
    <source>
        <dbReference type="EMBL" id="VFJ64143.1"/>
    </source>
</evidence>
<dbReference type="InterPro" id="IPR038573">
    <property type="entry name" value="BrnT_sf"/>
</dbReference>
<accession>A0A450TBJ2</accession>
<dbReference type="EMBL" id="CAADEY010000114">
    <property type="protein sequence ID" value="VFJ64143.1"/>
    <property type="molecule type" value="Genomic_DNA"/>
</dbReference>
<sequence>MKIEFDQAKRDRTREERGLDFARRDEFFAGRHFTAKDTRRIYGEKRYITSLMQKSDRAS</sequence>
<dbReference type="Gene3D" id="3.10.450.530">
    <property type="entry name" value="Ribonuclease toxin, BrnT, of type II toxin-antitoxin system"/>
    <property type="match status" value="1"/>
</dbReference>
<proteinExistence type="predicted"/>
<organism evidence="1">
    <name type="scientific">Candidatus Kentrum sp. DK</name>
    <dbReference type="NCBI Taxonomy" id="2126562"/>
    <lineage>
        <taxon>Bacteria</taxon>
        <taxon>Pseudomonadati</taxon>
        <taxon>Pseudomonadota</taxon>
        <taxon>Gammaproteobacteria</taxon>
        <taxon>Candidatus Kentrum</taxon>
    </lineage>
</organism>
<reference evidence="1" key="1">
    <citation type="submission" date="2019-02" db="EMBL/GenBank/DDBJ databases">
        <authorList>
            <person name="Gruber-Vodicka R. H."/>
            <person name="Seah K. B. B."/>
        </authorList>
    </citation>
    <scope>NUCLEOTIDE SEQUENCE</scope>
    <source>
        <strain evidence="1">BECK_DK161</strain>
    </source>
</reference>
<name>A0A450TBJ2_9GAMM</name>